<proteinExistence type="predicted"/>
<evidence type="ECO:0000313" key="3">
    <source>
        <dbReference type="Proteomes" id="UP000778757"/>
    </source>
</evidence>
<sequence>MEDISLASDLVIYLTTVGILGIFTWVLFVIYLKSNWLKYLEDTLDNGVRYYTLNIFLSGQGVLQYGTVFLSKFHAKRYKMLEKRDKVPKHIKRLFVLSFVLFISSASCLLSGVCLLYTSQKKKSQM</sequence>
<keyword evidence="1" id="KW-0812">Transmembrane</keyword>
<feature type="transmembrane region" description="Helical" evidence="1">
    <location>
        <begin position="94"/>
        <end position="118"/>
    </location>
</feature>
<keyword evidence="1" id="KW-1133">Transmembrane helix</keyword>
<feature type="transmembrane region" description="Helical" evidence="1">
    <location>
        <begin position="51"/>
        <end position="73"/>
    </location>
</feature>
<evidence type="ECO:0000313" key="2">
    <source>
        <dbReference type="EMBL" id="NKJ70371.1"/>
    </source>
</evidence>
<keyword evidence="1" id="KW-0472">Membrane</keyword>
<reference evidence="2 3" key="1">
    <citation type="journal article" date="2019" name="Curr. Microbiol.">
        <title>Vibrio chemaguriensis sp. nov., from Sundarbans, Bay of Bengal.</title>
        <authorList>
            <person name="Ghosh A."/>
            <person name="Bhadury P."/>
        </authorList>
    </citation>
    <scope>NUCLEOTIDE SEQUENCE [LARGE SCALE GENOMIC DNA]</scope>
    <source>
        <strain evidence="2 3">Iso1</strain>
    </source>
</reference>
<comment type="caution">
    <text evidence="2">The sequence shown here is derived from an EMBL/GenBank/DDBJ whole genome shotgun (WGS) entry which is preliminary data.</text>
</comment>
<dbReference type="Proteomes" id="UP000778757">
    <property type="component" value="Unassembled WGS sequence"/>
</dbReference>
<protein>
    <submittedName>
        <fullName evidence="2">Uncharacterized protein</fullName>
    </submittedName>
</protein>
<evidence type="ECO:0000256" key="1">
    <source>
        <dbReference type="SAM" id="Phobius"/>
    </source>
</evidence>
<feature type="transmembrane region" description="Helical" evidence="1">
    <location>
        <begin position="12"/>
        <end position="31"/>
    </location>
</feature>
<keyword evidence="3" id="KW-1185">Reference proteome</keyword>
<organism evidence="2 3">
    <name type="scientific">Vibrio chemaguriensis</name>
    <dbReference type="NCBI Taxonomy" id="2527672"/>
    <lineage>
        <taxon>Bacteria</taxon>
        <taxon>Pseudomonadati</taxon>
        <taxon>Pseudomonadota</taxon>
        <taxon>Gammaproteobacteria</taxon>
        <taxon>Vibrionales</taxon>
        <taxon>Vibrionaceae</taxon>
        <taxon>Vibrio</taxon>
    </lineage>
</organism>
<name>A0ABX1I446_9VIBR</name>
<gene>
    <name evidence="2" type="ORF">EX191_21845</name>
</gene>
<accession>A0ABX1I446</accession>
<dbReference type="EMBL" id="SHOE01000034">
    <property type="protein sequence ID" value="NKJ70371.1"/>
    <property type="molecule type" value="Genomic_DNA"/>
</dbReference>